<dbReference type="Proteomes" id="UP001215503">
    <property type="component" value="Unassembled WGS sequence"/>
</dbReference>
<protein>
    <submittedName>
        <fullName evidence="2">Uncharacterized protein</fullName>
    </submittedName>
</protein>
<keyword evidence="3" id="KW-1185">Reference proteome</keyword>
<feature type="compositionally biased region" description="Pro residues" evidence="1">
    <location>
        <begin position="45"/>
        <end position="65"/>
    </location>
</feature>
<feature type="region of interest" description="Disordered" evidence="1">
    <location>
        <begin position="29"/>
        <end position="65"/>
    </location>
</feature>
<evidence type="ECO:0000313" key="3">
    <source>
        <dbReference type="Proteomes" id="UP001215503"/>
    </source>
</evidence>
<comment type="caution">
    <text evidence="2">The sequence shown here is derived from an EMBL/GenBank/DDBJ whole genome shotgun (WGS) entry which is preliminary data.</text>
</comment>
<dbReference type="RefSeq" id="WP_275822846.1">
    <property type="nucleotide sequence ID" value="NZ_JARHUD010000006.1"/>
</dbReference>
<gene>
    <name evidence="2" type="ORF">P2G67_10600</name>
</gene>
<evidence type="ECO:0000256" key="1">
    <source>
        <dbReference type="SAM" id="MobiDB-lite"/>
    </source>
</evidence>
<name>A0ABT5YNA1_9PROT</name>
<evidence type="ECO:0000313" key="2">
    <source>
        <dbReference type="EMBL" id="MDF2096425.1"/>
    </source>
</evidence>
<reference evidence="2 3" key="1">
    <citation type="submission" date="2023-03" db="EMBL/GenBank/DDBJ databases">
        <title>Fodinicurvata sp. CAU 1616 isolated from sea sendiment.</title>
        <authorList>
            <person name="Kim W."/>
        </authorList>
    </citation>
    <scope>NUCLEOTIDE SEQUENCE [LARGE SCALE GENOMIC DNA]</scope>
    <source>
        <strain evidence="2 3">CAU 1616</strain>
    </source>
</reference>
<sequence>MTRSRISFALVAALVAGVAVFFASLETRSAEPPPLPTAGTGGRAGPPPLPKAGPPPLPGGAAGVPPPMRTDQAGHALPPMLRLRQHVFYDRQGFGQAVEAAAALLPTDWEVEGEIVWAGVSPSLSCMASDAQLLLQAGSVDGLWGIEVLPAPKTVWYELDLSGATLFPGLTGALDHEALMLRPLMEQAESSMHRPGSFCRLTPRTGVEGLAEDAFLPGLRPDARIIDREPVPDVLAYVERELGQIQTAGLDVRMMPLAESYRLQRQTPAGPVEEMLLFSGWRMATRLPMADGAATISSDVNGLPVLLMRYPAGAREQAEPLFTAIFSSLRFSPRWEAAMAAHRAKMGEIARKGAADRSAIWAETSRQISDIQMQGWENRQQSADRMMALTSDQIREVRPLRDPQTGESFELPQHYESFYRNPQGELLMSTNPEFRAHELFPHENWVRLENAPR</sequence>
<organism evidence="2 3">
    <name type="scientific">Aquibaculum arenosum</name>
    <dbReference type="NCBI Taxonomy" id="3032591"/>
    <lineage>
        <taxon>Bacteria</taxon>
        <taxon>Pseudomonadati</taxon>
        <taxon>Pseudomonadota</taxon>
        <taxon>Alphaproteobacteria</taxon>
        <taxon>Rhodospirillales</taxon>
        <taxon>Rhodovibrionaceae</taxon>
        <taxon>Aquibaculum</taxon>
    </lineage>
</organism>
<dbReference type="EMBL" id="JARHUD010000006">
    <property type="protein sequence ID" value="MDF2096425.1"/>
    <property type="molecule type" value="Genomic_DNA"/>
</dbReference>
<proteinExistence type="predicted"/>
<accession>A0ABT5YNA1</accession>